<name>A0A5K1I949_9GAMM</name>
<proteinExistence type="predicted"/>
<dbReference type="Proteomes" id="UP000326725">
    <property type="component" value="Unassembled WGS sequence"/>
</dbReference>
<feature type="compositionally biased region" description="Basic and acidic residues" evidence="1">
    <location>
        <begin position="23"/>
        <end position="32"/>
    </location>
</feature>
<protein>
    <recommendedName>
        <fullName evidence="2">DUF7210 domain-containing protein</fullName>
    </recommendedName>
</protein>
<evidence type="ECO:0000313" key="4">
    <source>
        <dbReference type="Proteomes" id="UP000326725"/>
    </source>
</evidence>
<dbReference type="InterPro" id="IPR055634">
    <property type="entry name" value="DUF7210"/>
</dbReference>
<dbReference type="EMBL" id="CABVOU010000039">
    <property type="protein sequence ID" value="VVZ96510.1"/>
    <property type="molecule type" value="Genomic_DNA"/>
</dbReference>
<feature type="region of interest" description="Disordered" evidence="1">
    <location>
        <begin position="1"/>
        <end position="32"/>
    </location>
</feature>
<accession>A0A5K1I949</accession>
<dbReference type="RefSeq" id="WP_192576507.1">
    <property type="nucleotide sequence ID" value="NZ_CABVOU010000039.1"/>
</dbReference>
<dbReference type="Pfam" id="PF23843">
    <property type="entry name" value="DUF7210"/>
    <property type="match status" value="1"/>
</dbReference>
<evidence type="ECO:0000259" key="2">
    <source>
        <dbReference type="Pfam" id="PF23843"/>
    </source>
</evidence>
<keyword evidence="4" id="KW-1185">Reference proteome</keyword>
<evidence type="ECO:0000313" key="3">
    <source>
        <dbReference type="EMBL" id="VVZ96510.1"/>
    </source>
</evidence>
<dbReference type="AlphaFoldDB" id="A0A5K1I949"/>
<reference evidence="3 4" key="1">
    <citation type="submission" date="2019-09" db="EMBL/GenBank/DDBJ databases">
        <authorList>
            <person name="Criscuolo A."/>
        </authorList>
    </citation>
    <scope>NUCLEOTIDE SEQUENCE [LARGE SCALE GENOMIC DNA]</scope>
    <source>
        <strain evidence="4">3(2)</strain>
    </source>
</reference>
<evidence type="ECO:0000256" key="1">
    <source>
        <dbReference type="SAM" id="MobiDB-lite"/>
    </source>
</evidence>
<gene>
    <name evidence="3" type="ORF">HALO32_02611</name>
</gene>
<sequence>MPDTQAQPADLVQVTLKKPHTHGGKDYQEGDQIKVRRDQVERLKNHHKV</sequence>
<organism evidence="3 4">
    <name type="scientific">Halomonas lysinitropha</name>
    <dbReference type="NCBI Taxonomy" id="2607506"/>
    <lineage>
        <taxon>Bacteria</taxon>
        <taxon>Pseudomonadati</taxon>
        <taxon>Pseudomonadota</taxon>
        <taxon>Gammaproteobacteria</taxon>
        <taxon>Oceanospirillales</taxon>
        <taxon>Halomonadaceae</taxon>
        <taxon>Halomonas</taxon>
    </lineage>
</organism>
<feature type="domain" description="DUF7210" evidence="2">
    <location>
        <begin position="12"/>
        <end position="46"/>
    </location>
</feature>